<feature type="domain" description="DUF4113" evidence="1">
    <location>
        <begin position="1"/>
        <end position="47"/>
    </location>
</feature>
<dbReference type="Pfam" id="PF13438">
    <property type="entry name" value="DUF4113"/>
    <property type="match status" value="1"/>
</dbReference>
<proteinExistence type="predicted"/>
<dbReference type="InterPro" id="IPR025188">
    <property type="entry name" value="DUF4113"/>
</dbReference>
<accession>A0A378KKE8</accession>
<evidence type="ECO:0000313" key="3">
    <source>
        <dbReference type="Proteomes" id="UP000254033"/>
    </source>
</evidence>
<reference evidence="2 3" key="1">
    <citation type="submission" date="2018-06" db="EMBL/GenBank/DDBJ databases">
        <authorList>
            <consortium name="Pathogen Informatics"/>
            <person name="Doyle S."/>
        </authorList>
    </citation>
    <scope>NUCLEOTIDE SEQUENCE [LARGE SCALE GENOMIC DNA]</scope>
    <source>
        <strain evidence="2 3">NCTC11978</strain>
    </source>
</reference>
<dbReference type="EMBL" id="UGNY01000002">
    <property type="protein sequence ID" value="STX88376.1"/>
    <property type="molecule type" value="Genomic_DNA"/>
</dbReference>
<protein>
    <submittedName>
        <fullName evidence="2">DNA polymerase V, subunit C</fullName>
    </submittedName>
</protein>
<evidence type="ECO:0000259" key="1">
    <source>
        <dbReference type="Pfam" id="PF13438"/>
    </source>
</evidence>
<sequence>MDVFDTINGKFGRHAIKLAAEGTSKPWAMRAEMRSPCYTTQWSQLPLIRNGT</sequence>
<organism evidence="2 3">
    <name type="scientific">Legionella feeleii</name>
    <dbReference type="NCBI Taxonomy" id="453"/>
    <lineage>
        <taxon>Bacteria</taxon>
        <taxon>Pseudomonadati</taxon>
        <taxon>Pseudomonadota</taxon>
        <taxon>Gammaproteobacteria</taxon>
        <taxon>Legionellales</taxon>
        <taxon>Legionellaceae</taxon>
        <taxon>Legionella</taxon>
    </lineage>
</organism>
<dbReference type="Proteomes" id="UP000254033">
    <property type="component" value="Unassembled WGS sequence"/>
</dbReference>
<evidence type="ECO:0000313" key="2">
    <source>
        <dbReference type="EMBL" id="STX88376.1"/>
    </source>
</evidence>
<name>A0A378KKE8_9GAMM</name>
<gene>
    <name evidence="2" type="primary">umuC_2</name>
    <name evidence="2" type="ORF">NCTC11978_03393</name>
</gene>
<dbReference type="AlphaFoldDB" id="A0A378KKE8"/>